<organism evidence="1 2">
    <name type="scientific">Gimesia chilikensis</name>
    <dbReference type="NCBI Taxonomy" id="2605989"/>
    <lineage>
        <taxon>Bacteria</taxon>
        <taxon>Pseudomonadati</taxon>
        <taxon>Planctomycetota</taxon>
        <taxon>Planctomycetia</taxon>
        <taxon>Planctomycetales</taxon>
        <taxon>Planctomycetaceae</taxon>
        <taxon>Gimesia</taxon>
    </lineage>
</organism>
<keyword evidence="2" id="KW-1185">Reference proteome</keyword>
<protein>
    <submittedName>
        <fullName evidence="1">Uncharacterized protein</fullName>
    </submittedName>
</protein>
<evidence type="ECO:0000313" key="2">
    <source>
        <dbReference type="Proteomes" id="UP000320421"/>
    </source>
</evidence>
<dbReference type="EMBL" id="CP036266">
    <property type="protein sequence ID" value="QDT22533.1"/>
    <property type="molecule type" value="Genomic_DNA"/>
</dbReference>
<proteinExistence type="predicted"/>
<sequence length="184" mass="20852">MTISLDQIRLQSLKPSEATLQVVKDYADQVYNTNTTTIRKGWKGVLGFKIGDFEFIGVQTTSKPPRRFLMVVERSTLNVFAPAESPEDFSSLCSNLCLESPDDVIRLYELCTLDYGAVDKNCFAIPIEIQDLGIDVQMSESGDLFWQKWGGKLYLVKCTSHEVMVNLLKSNYGDYIHLPVRLKK</sequence>
<reference evidence="1 2" key="1">
    <citation type="submission" date="2019-02" db="EMBL/GenBank/DDBJ databases">
        <title>Deep-cultivation of Planctomycetes and their phenomic and genomic characterization uncovers novel biology.</title>
        <authorList>
            <person name="Wiegand S."/>
            <person name="Jogler M."/>
            <person name="Boedeker C."/>
            <person name="Pinto D."/>
            <person name="Vollmers J."/>
            <person name="Rivas-Marin E."/>
            <person name="Kohn T."/>
            <person name="Peeters S.H."/>
            <person name="Heuer A."/>
            <person name="Rast P."/>
            <person name="Oberbeckmann S."/>
            <person name="Bunk B."/>
            <person name="Jeske O."/>
            <person name="Meyerdierks A."/>
            <person name="Storesund J.E."/>
            <person name="Kallscheuer N."/>
            <person name="Luecker S."/>
            <person name="Lage O.M."/>
            <person name="Pohl T."/>
            <person name="Merkel B.J."/>
            <person name="Hornburger P."/>
            <person name="Mueller R.-W."/>
            <person name="Bruemmer F."/>
            <person name="Labrenz M."/>
            <person name="Spormann A.M."/>
            <person name="Op den Camp H."/>
            <person name="Overmann J."/>
            <person name="Amann R."/>
            <person name="Jetten M.S.M."/>
            <person name="Mascher T."/>
            <person name="Medema M.H."/>
            <person name="Devos D.P."/>
            <person name="Kaster A.-K."/>
            <person name="Ovreas L."/>
            <person name="Rohde M."/>
            <person name="Galperin M.Y."/>
            <person name="Jogler C."/>
        </authorList>
    </citation>
    <scope>NUCLEOTIDE SEQUENCE [LARGE SCALE GENOMIC DNA]</scope>
    <source>
        <strain evidence="1 2">HG66A1</strain>
    </source>
</reference>
<accession>A0A517PT47</accession>
<dbReference type="RefSeq" id="WP_145188541.1">
    <property type="nucleotide sequence ID" value="NZ_CP036266.1"/>
</dbReference>
<gene>
    <name evidence="1" type="ORF">HG66A1_43410</name>
</gene>
<name>A0A517PT47_9PLAN</name>
<dbReference type="AlphaFoldDB" id="A0A517PT47"/>
<dbReference type="Proteomes" id="UP000320421">
    <property type="component" value="Chromosome"/>
</dbReference>
<evidence type="ECO:0000313" key="1">
    <source>
        <dbReference type="EMBL" id="QDT22533.1"/>
    </source>
</evidence>